<protein>
    <submittedName>
        <fullName evidence="1">Transposase</fullName>
    </submittedName>
</protein>
<accession>A0A183SCC9</accession>
<organism evidence="1">
    <name type="scientific">Schistocephalus solidus</name>
    <name type="common">Tapeworm</name>
    <dbReference type="NCBI Taxonomy" id="70667"/>
    <lineage>
        <taxon>Eukaryota</taxon>
        <taxon>Metazoa</taxon>
        <taxon>Spiralia</taxon>
        <taxon>Lophotrochozoa</taxon>
        <taxon>Platyhelminthes</taxon>
        <taxon>Cestoda</taxon>
        <taxon>Eucestoda</taxon>
        <taxon>Diphyllobothriidea</taxon>
        <taxon>Diphyllobothriidae</taxon>
        <taxon>Schistocephalus</taxon>
    </lineage>
</organism>
<dbReference type="AlphaFoldDB" id="A0A183SCC9"/>
<name>A0A183SCC9_SCHSO</name>
<dbReference type="WBParaSite" id="SSLN_0000194501-mRNA-1">
    <property type="protein sequence ID" value="SSLN_0000194501-mRNA-1"/>
    <property type="gene ID" value="SSLN_0000194501"/>
</dbReference>
<evidence type="ECO:0000313" key="1">
    <source>
        <dbReference type="WBParaSite" id="SSLN_0000194501-mRNA-1"/>
    </source>
</evidence>
<sequence>LMDEQKANNSGGLTEAQRAIIETKRLRVLALQRAKVVANDR</sequence>
<proteinExistence type="predicted"/>
<reference evidence="1" key="1">
    <citation type="submission" date="2016-06" db="UniProtKB">
        <authorList>
            <consortium name="WormBaseParasite"/>
        </authorList>
    </citation>
    <scope>IDENTIFICATION</scope>
</reference>